<protein>
    <submittedName>
        <fullName evidence="1">Uncharacterized protein</fullName>
    </submittedName>
</protein>
<evidence type="ECO:0000313" key="2">
    <source>
        <dbReference type="Proteomes" id="UP000639772"/>
    </source>
</evidence>
<dbReference type="Proteomes" id="UP000639772">
    <property type="component" value="Unassembled WGS sequence"/>
</dbReference>
<dbReference type="AlphaFoldDB" id="A0A835R2S7"/>
<comment type="caution">
    <text evidence="1">The sequence shown here is derived from an EMBL/GenBank/DDBJ whole genome shotgun (WGS) entry which is preliminary data.</text>
</comment>
<organism evidence="1 2">
    <name type="scientific">Vanilla planifolia</name>
    <name type="common">Vanilla</name>
    <dbReference type="NCBI Taxonomy" id="51239"/>
    <lineage>
        <taxon>Eukaryota</taxon>
        <taxon>Viridiplantae</taxon>
        <taxon>Streptophyta</taxon>
        <taxon>Embryophyta</taxon>
        <taxon>Tracheophyta</taxon>
        <taxon>Spermatophyta</taxon>
        <taxon>Magnoliopsida</taxon>
        <taxon>Liliopsida</taxon>
        <taxon>Asparagales</taxon>
        <taxon>Orchidaceae</taxon>
        <taxon>Vanilloideae</taxon>
        <taxon>Vanilleae</taxon>
        <taxon>Vanilla</taxon>
    </lineage>
</organism>
<sequence length="86" mass="9346">MSDKKESENSGAHVVRYSILARRACCSIEPLVCNKDGSKQHLLLDELTKKAGIQLGKPVSKWRPGLGGLAFNAQIHLATARDNESS</sequence>
<proteinExistence type="predicted"/>
<reference evidence="1 2" key="1">
    <citation type="journal article" date="2020" name="Nat. Food">
        <title>A phased Vanilla planifolia genome enables genetic improvement of flavour and production.</title>
        <authorList>
            <person name="Hasing T."/>
            <person name="Tang H."/>
            <person name="Brym M."/>
            <person name="Khazi F."/>
            <person name="Huang T."/>
            <person name="Chambers A.H."/>
        </authorList>
    </citation>
    <scope>NUCLEOTIDE SEQUENCE [LARGE SCALE GENOMIC DNA]</scope>
    <source>
        <tissue evidence="1">Leaf</tissue>
    </source>
</reference>
<gene>
    <name evidence="1" type="ORF">HPP92_010647</name>
</gene>
<accession>A0A835R2S7</accession>
<name>A0A835R2S7_VANPL</name>
<dbReference type="EMBL" id="JADCNM010000005">
    <property type="protein sequence ID" value="KAG0482563.1"/>
    <property type="molecule type" value="Genomic_DNA"/>
</dbReference>
<evidence type="ECO:0000313" key="1">
    <source>
        <dbReference type="EMBL" id="KAG0482563.1"/>
    </source>
</evidence>